<evidence type="ECO:0000256" key="1">
    <source>
        <dbReference type="SAM" id="MobiDB-lite"/>
    </source>
</evidence>
<feature type="region of interest" description="Disordered" evidence="1">
    <location>
        <begin position="1"/>
        <end position="49"/>
    </location>
</feature>
<evidence type="ECO:0000313" key="2">
    <source>
        <dbReference type="EMBL" id="CDC72886.1"/>
    </source>
</evidence>
<gene>
    <name evidence="2" type="ORF">BN580_01108</name>
</gene>
<dbReference type="EMBL" id="CBFW010000131">
    <property type="protein sequence ID" value="CDC72886.1"/>
    <property type="molecule type" value="Genomic_DNA"/>
</dbReference>
<dbReference type="Proteomes" id="UP000017938">
    <property type="component" value="Unassembled WGS sequence"/>
</dbReference>
<protein>
    <submittedName>
        <fullName evidence="2">Uncharacterized protein</fullName>
    </submittedName>
</protein>
<comment type="caution">
    <text evidence="2">The sequence shown here is derived from an EMBL/GenBank/DDBJ whole genome shotgun (WGS) entry which is preliminary data.</text>
</comment>
<organism evidence="2 3">
    <name type="scientific">Candidatus Colimorpha enterica</name>
    <dbReference type="NCBI Taxonomy" id="3083063"/>
    <lineage>
        <taxon>Bacteria</taxon>
        <taxon>Pseudomonadati</taxon>
        <taxon>Bacteroidota</taxon>
        <taxon>Bacteroidia</taxon>
        <taxon>Bacteroidales</taxon>
        <taxon>Candidatus Colimorpha</taxon>
    </lineage>
</organism>
<name>R6TY95_9BACT</name>
<dbReference type="AlphaFoldDB" id="R6TY95"/>
<feature type="compositionally biased region" description="Polar residues" evidence="1">
    <location>
        <begin position="21"/>
        <end position="33"/>
    </location>
</feature>
<proteinExistence type="predicted"/>
<sequence length="88" mass="8824">MIFRISSRFSHSPVSGGGNGNTRSGEITGSSPVTGIIPPKIPDGVTGGDSNGYAMSPGYSGGTAAATIKMTSDIYGTGKGTGFRPGRR</sequence>
<reference evidence="2" key="1">
    <citation type="submission" date="2012-11" db="EMBL/GenBank/DDBJ databases">
        <title>Dependencies among metagenomic species, viruses, plasmids and units of genetic variation.</title>
        <authorList>
            <person name="Nielsen H.B."/>
            <person name="Almeida M."/>
            <person name="Juncker A.S."/>
            <person name="Rasmussen S."/>
            <person name="Li J."/>
            <person name="Sunagawa S."/>
            <person name="Plichta D."/>
            <person name="Gautier L."/>
            <person name="Le Chatelier E."/>
            <person name="Peletier E."/>
            <person name="Bonde I."/>
            <person name="Nielsen T."/>
            <person name="Manichanh C."/>
            <person name="Arumugam M."/>
            <person name="Batto J."/>
            <person name="Santos M.B.Q.D."/>
            <person name="Blom N."/>
            <person name="Borruel N."/>
            <person name="Burgdorf K.S."/>
            <person name="Boumezbeur F."/>
            <person name="Casellas F."/>
            <person name="Dore J."/>
            <person name="Guarner F."/>
            <person name="Hansen T."/>
            <person name="Hildebrand F."/>
            <person name="Kaas R.S."/>
            <person name="Kennedy S."/>
            <person name="Kristiansen K."/>
            <person name="Kultima J.R."/>
            <person name="Leonard P."/>
            <person name="Levenez F."/>
            <person name="Lund O."/>
            <person name="Moumen B."/>
            <person name="Le Paslier D."/>
            <person name="Pons N."/>
            <person name="Pedersen O."/>
            <person name="Prifti E."/>
            <person name="Qin J."/>
            <person name="Raes J."/>
            <person name="Tap J."/>
            <person name="Tims S."/>
            <person name="Ussery D.W."/>
            <person name="Yamada T."/>
            <person name="MetaHit consortium"/>
            <person name="Renault P."/>
            <person name="Sicheritz-Ponten T."/>
            <person name="Bork P."/>
            <person name="Wang J."/>
            <person name="Brunak S."/>
            <person name="Ehrlich S.D."/>
        </authorList>
    </citation>
    <scope>NUCLEOTIDE SEQUENCE [LARGE SCALE GENOMIC DNA]</scope>
</reference>
<evidence type="ECO:0000313" key="3">
    <source>
        <dbReference type="Proteomes" id="UP000017938"/>
    </source>
</evidence>
<accession>R6TY95</accession>